<dbReference type="Pfam" id="PF08447">
    <property type="entry name" value="PAS_3"/>
    <property type="match status" value="1"/>
</dbReference>
<organism evidence="2 3">
    <name type="scientific">Endobacterium cereale</name>
    <dbReference type="NCBI Taxonomy" id="2663029"/>
    <lineage>
        <taxon>Bacteria</taxon>
        <taxon>Pseudomonadati</taxon>
        <taxon>Pseudomonadota</taxon>
        <taxon>Alphaproteobacteria</taxon>
        <taxon>Hyphomicrobiales</taxon>
        <taxon>Rhizobiaceae</taxon>
        <taxon>Endobacterium</taxon>
    </lineage>
</organism>
<dbReference type="InterPro" id="IPR000014">
    <property type="entry name" value="PAS"/>
</dbReference>
<feature type="domain" description="PAS fold-3" evidence="1">
    <location>
        <begin position="32"/>
        <end position="122"/>
    </location>
</feature>
<gene>
    <name evidence="2" type="ORF">GAO09_11075</name>
</gene>
<dbReference type="InterPro" id="IPR013655">
    <property type="entry name" value="PAS_fold_3"/>
</dbReference>
<sequence>MRPSLDLVFKSALMTESVPDAGFYTWDLPENILYADGALSALFGLDPSAAETGLPIEAYLERVHPDDRPRLAKTISDSIVGHHPQQETYRVMSALGYYTTVASYGRVFRDASGNPCRYVGIVIPAEADHTDKPH</sequence>
<dbReference type="Proteomes" id="UP000435138">
    <property type="component" value="Unassembled WGS sequence"/>
</dbReference>
<protein>
    <submittedName>
        <fullName evidence="2">PAS domain-containing protein</fullName>
    </submittedName>
</protein>
<dbReference type="RefSeq" id="WP_153354075.1">
    <property type="nucleotide sequence ID" value="NZ_JAYKOO010000006.1"/>
</dbReference>
<name>A0A6A8ABL3_9HYPH</name>
<dbReference type="Gene3D" id="3.30.450.20">
    <property type="entry name" value="PAS domain"/>
    <property type="match status" value="1"/>
</dbReference>
<evidence type="ECO:0000259" key="1">
    <source>
        <dbReference type="Pfam" id="PF08447"/>
    </source>
</evidence>
<evidence type="ECO:0000313" key="2">
    <source>
        <dbReference type="EMBL" id="MQY46586.1"/>
    </source>
</evidence>
<keyword evidence="3" id="KW-1185">Reference proteome</keyword>
<proteinExistence type="predicted"/>
<evidence type="ECO:0000313" key="3">
    <source>
        <dbReference type="Proteomes" id="UP000435138"/>
    </source>
</evidence>
<dbReference type="InterPro" id="IPR035965">
    <property type="entry name" value="PAS-like_dom_sf"/>
</dbReference>
<accession>A0A6A8ABL3</accession>
<dbReference type="AlphaFoldDB" id="A0A6A8ABL3"/>
<comment type="caution">
    <text evidence="2">The sequence shown here is derived from an EMBL/GenBank/DDBJ whole genome shotgun (WGS) entry which is preliminary data.</text>
</comment>
<reference evidence="2 3" key="1">
    <citation type="submission" date="2019-11" db="EMBL/GenBank/DDBJ databases">
        <title>Genome analysis of Rhizobacterium cereale a novel genus and species isolated from maize roots in North Spain.</title>
        <authorList>
            <person name="Menendez E."/>
            <person name="Flores-Felix J.D."/>
            <person name="Ramirez-Bahena M.-H."/>
            <person name="Igual J.M."/>
            <person name="Garcia-Fraile P."/>
            <person name="Peix A."/>
            <person name="Velazquez E."/>
        </authorList>
    </citation>
    <scope>NUCLEOTIDE SEQUENCE [LARGE SCALE GENOMIC DNA]</scope>
    <source>
        <strain evidence="2 3">RZME27</strain>
    </source>
</reference>
<dbReference type="SUPFAM" id="SSF55785">
    <property type="entry name" value="PYP-like sensor domain (PAS domain)"/>
    <property type="match status" value="1"/>
</dbReference>
<dbReference type="CDD" id="cd00130">
    <property type="entry name" value="PAS"/>
    <property type="match status" value="1"/>
</dbReference>
<dbReference type="EMBL" id="WIXI01000041">
    <property type="protein sequence ID" value="MQY46586.1"/>
    <property type="molecule type" value="Genomic_DNA"/>
</dbReference>